<dbReference type="PROSITE" id="PS51340">
    <property type="entry name" value="MOSC"/>
    <property type="match status" value="1"/>
</dbReference>
<protein>
    <submittedName>
        <fullName evidence="2">MOSC domain-containing protein</fullName>
    </submittedName>
</protein>
<dbReference type="Gene3D" id="2.40.33.20">
    <property type="entry name" value="PK beta-barrel domain-like"/>
    <property type="match status" value="1"/>
</dbReference>
<dbReference type="Proteomes" id="UP001223547">
    <property type="component" value="Unassembled WGS sequence"/>
</dbReference>
<reference evidence="2 3" key="1">
    <citation type="submission" date="2023-05" db="EMBL/GenBank/DDBJ databases">
        <title>Marinobacter albus sp. nov., a marine bacterium isolated from sand in a coastal intertidal zone of huludao.</title>
        <authorList>
            <person name="Deng T."/>
        </authorList>
    </citation>
    <scope>NUCLEOTIDE SEQUENCE [LARGE SCALE GENOMIC DNA]</scope>
    <source>
        <strain evidence="2 3">M216</strain>
    </source>
</reference>
<dbReference type="EMBL" id="JASSQD010000001">
    <property type="protein sequence ID" value="MDK9556884.1"/>
    <property type="molecule type" value="Genomic_DNA"/>
</dbReference>
<proteinExistence type="predicted"/>
<dbReference type="PANTHER" id="PTHR36930:SF1">
    <property type="entry name" value="MOSC DOMAIN-CONTAINING PROTEIN"/>
    <property type="match status" value="1"/>
</dbReference>
<sequence length="163" mass="17532">MPDATPLQTLLDTLPQCGRVEWIGIRPARGEAMQSLDGVTVSPGKGLEGDRFKGRETSKRQVTLIQKEHLHAIASCLHREAIGPEVFRRNIVVSGLNLHALKGKTFRIGGVILEYTGLCHPCSKMETTLGPGGYNAMRGHGGITTRVVEGGELTLGDLVQALP</sequence>
<name>A0ABT7H980_9GAMM</name>
<organism evidence="2 3">
    <name type="scientific">Marinobacter albus</name>
    <dbReference type="NCBI Taxonomy" id="3030833"/>
    <lineage>
        <taxon>Bacteria</taxon>
        <taxon>Pseudomonadati</taxon>
        <taxon>Pseudomonadota</taxon>
        <taxon>Gammaproteobacteria</taxon>
        <taxon>Pseudomonadales</taxon>
        <taxon>Marinobacteraceae</taxon>
        <taxon>Marinobacter</taxon>
    </lineage>
</organism>
<dbReference type="PANTHER" id="PTHR36930">
    <property type="entry name" value="METAL-SULFUR CLUSTER BIOSYNTHESIS PROTEINS YUAD-RELATED"/>
    <property type="match status" value="1"/>
</dbReference>
<gene>
    <name evidence="2" type="ORF">QQF73_04545</name>
</gene>
<feature type="domain" description="MOSC" evidence="1">
    <location>
        <begin position="34"/>
        <end position="162"/>
    </location>
</feature>
<accession>A0ABT7H980</accession>
<dbReference type="InterPro" id="IPR011037">
    <property type="entry name" value="Pyrv_Knase-like_insert_dom_sf"/>
</dbReference>
<evidence type="ECO:0000313" key="3">
    <source>
        <dbReference type="Proteomes" id="UP001223547"/>
    </source>
</evidence>
<keyword evidence="3" id="KW-1185">Reference proteome</keyword>
<dbReference type="InterPro" id="IPR052716">
    <property type="entry name" value="MOSC_domain"/>
</dbReference>
<comment type="caution">
    <text evidence="2">The sequence shown here is derived from an EMBL/GenBank/DDBJ whole genome shotgun (WGS) entry which is preliminary data.</text>
</comment>
<dbReference type="RefSeq" id="WP_219866639.1">
    <property type="nucleotide sequence ID" value="NZ_JASSQD010000001.1"/>
</dbReference>
<dbReference type="Pfam" id="PF03473">
    <property type="entry name" value="MOSC"/>
    <property type="match status" value="1"/>
</dbReference>
<evidence type="ECO:0000313" key="2">
    <source>
        <dbReference type="EMBL" id="MDK9556884.1"/>
    </source>
</evidence>
<dbReference type="SUPFAM" id="SSF50800">
    <property type="entry name" value="PK beta-barrel domain-like"/>
    <property type="match status" value="1"/>
</dbReference>
<dbReference type="InterPro" id="IPR005302">
    <property type="entry name" value="MoCF_Sase_C"/>
</dbReference>
<evidence type="ECO:0000259" key="1">
    <source>
        <dbReference type="PROSITE" id="PS51340"/>
    </source>
</evidence>